<reference evidence="8" key="1">
    <citation type="submission" date="2018-04" db="EMBL/GenBank/DDBJ databases">
        <title>Whole genome sequencing of Hypsizygus marmoreus.</title>
        <authorList>
            <person name="Choi I.-G."/>
            <person name="Min B."/>
            <person name="Kim J.-G."/>
            <person name="Kim S."/>
            <person name="Oh Y.-L."/>
            <person name="Kong W.-S."/>
            <person name="Park H."/>
            <person name="Jeong J."/>
            <person name="Song E.-S."/>
        </authorList>
    </citation>
    <scope>NUCLEOTIDE SEQUENCE [LARGE SCALE GENOMIC DNA]</scope>
    <source>
        <strain evidence="8">51987-8</strain>
    </source>
</reference>
<dbReference type="STRING" id="39966.A0A369K4K8"/>
<keyword evidence="4" id="KW-0560">Oxidoreductase</keyword>
<name>A0A369K4K8_HYPMA</name>
<dbReference type="GO" id="GO:0004497">
    <property type="term" value="F:monooxygenase activity"/>
    <property type="evidence" value="ECO:0007669"/>
    <property type="project" value="UniProtKB-KW"/>
</dbReference>
<dbReference type="PANTHER" id="PTHR13789">
    <property type="entry name" value="MONOOXYGENASE"/>
    <property type="match status" value="1"/>
</dbReference>
<gene>
    <name evidence="8" type="primary">xlnD_0</name>
    <name evidence="8" type="ORF">Hypma_005411</name>
</gene>
<keyword evidence="3" id="KW-0274">FAD</keyword>
<dbReference type="Pfam" id="PF01494">
    <property type="entry name" value="FAD_binding_3"/>
    <property type="match status" value="1"/>
</dbReference>
<comment type="similarity">
    <text evidence="1">Belongs to the paxM FAD-dependent monooxygenase family.</text>
</comment>
<keyword evidence="2" id="KW-0285">Flavoprotein</keyword>
<dbReference type="SUPFAM" id="SSF51905">
    <property type="entry name" value="FAD/NAD(P)-binding domain"/>
    <property type="match status" value="1"/>
</dbReference>
<dbReference type="InterPro" id="IPR050493">
    <property type="entry name" value="FAD-dep_Monooxygenase_BioMet"/>
</dbReference>
<dbReference type="InParanoid" id="A0A369K4K8"/>
<evidence type="ECO:0000256" key="3">
    <source>
        <dbReference type="ARBA" id="ARBA00022827"/>
    </source>
</evidence>
<dbReference type="InterPro" id="IPR002938">
    <property type="entry name" value="FAD-bd"/>
</dbReference>
<accession>A0A369K4K8</accession>
<dbReference type="GO" id="GO:0071949">
    <property type="term" value="F:FAD binding"/>
    <property type="evidence" value="ECO:0007669"/>
    <property type="project" value="InterPro"/>
</dbReference>
<evidence type="ECO:0000259" key="7">
    <source>
        <dbReference type="Pfam" id="PF01494"/>
    </source>
</evidence>
<dbReference type="PANTHER" id="PTHR13789:SF309">
    <property type="entry name" value="PUTATIVE (AFU_ORTHOLOGUE AFUA_6G14510)-RELATED"/>
    <property type="match status" value="1"/>
</dbReference>
<protein>
    <submittedName>
        <fullName evidence="8">3-hydroxybenzoate 6-hydroxylase 1</fullName>
    </submittedName>
</protein>
<feature type="domain" description="FAD-binding" evidence="7">
    <location>
        <begin position="18"/>
        <end position="377"/>
    </location>
</feature>
<evidence type="ECO:0000256" key="4">
    <source>
        <dbReference type="ARBA" id="ARBA00023002"/>
    </source>
</evidence>
<dbReference type="InterPro" id="IPR036188">
    <property type="entry name" value="FAD/NAD-bd_sf"/>
</dbReference>
<dbReference type="AlphaFoldDB" id="A0A369K4K8"/>
<organism evidence="8 9">
    <name type="scientific">Hypsizygus marmoreus</name>
    <name type="common">White beech mushroom</name>
    <name type="synonym">Agaricus marmoreus</name>
    <dbReference type="NCBI Taxonomy" id="39966"/>
    <lineage>
        <taxon>Eukaryota</taxon>
        <taxon>Fungi</taxon>
        <taxon>Dikarya</taxon>
        <taxon>Basidiomycota</taxon>
        <taxon>Agaricomycotina</taxon>
        <taxon>Agaricomycetes</taxon>
        <taxon>Agaricomycetidae</taxon>
        <taxon>Agaricales</taxon>
        <taxon>Tricholomatineae</taxon>
        <taxon>Lyophyllaceae</taxon>
        <taxon>Hypsizygus</taxon>
    </lineage>
</organism>
<evidence type="ECO:0000256" key="6">
    <source>
        <dbReference type="SAM" id="MobiDB-lite"/>
    </source>
</evidence>
<dbReference type="PRINTS" id="PR00420">
    <property type="entry name" value="RNGMNOXGNASE"/>
</dbReference>
<evidence type="ECO:0000313" key="9">
    <source>
        <dbReference type="Proteomes" id="UP000076154"/>
    </source>
</evidence>
<dbReference type="EMBL" id="LUEZ02000023">
    <property type="protein sequence ID" value="RDB26714.1"/>
    <property type="molecule type" value="Genomic_DNA"/>
</dbReference>
<comment type="caution">
    <text evidence="8">The sequence shown here is derived from an EMBL/GenBank/DDBJ whole genome shotgun (WGS) entry which is preliminary data.</text>
</comment>
<evidence type="ECO:0000256" key="1">
    <source>
        <dbReference type="ARBA" id="ARBA00007992"/>
    </source>
</evidence>
<sequence>MPGHLAVNYRRASISLRITIVGGSIAGLASAYALQKAGHEVTVLEKTDGKARVTDRSEKSRGGLRSPPNMTKILNSWGLGPSLEKYGHRCTQFVFQKGSIKGESGELIGIMKLHEQFLRDLMADFLFIQHGDLQTMLFEQAAQEGVQLRFNSNVTYVDSEAVFVTLESGEQIDSDVVIGADGFSSLVRTSVIGKKVAETRERDISLNFTIPTHLMREEEDLLPLTENSDWAVWLGDRYMLHGSIVNSGQDFSITLGYTLPEDAPEYNEEWKDRYSLEHFNLDLQKFEPRVRKMLKMAKDITPHIYISRPYLDSFACERATLVLVGEAAHPLLPSGQHNTALGIEDAQTLGSLFSGIQQRDQVPQLLTAYEELRQARCVSTQDWERRKRNMLTLPEGEEQERRDVRLRKAMAYGEWDHMDEKTFKATWGDEMDLFVYDATEKAEDWWTKWGPLLRGNPNRQSMGPSLQVSISKDG</sequence>
<proteinExistence type="inferred from homology"/>
<evidence type="ECO:0000256" key="2">
    <source>
        <dbReference type="ARBA" id="ARBA00022630"/>
    </source>
</evidence>
<evidence type="ECO:0000313" key="8">
    <source>
        <dbReference type="EMBL" id="RDB26714.1"/>
    </source>
</evidence>
<dbReference type="OrthoDB" id="1878542at2759"/>
<feature type="compositionally biased region" description="Basic and acidic residues" evidence="6">
    <location>
        <begin position="48"/>
        <end position="61"/>
    </location>
</feature>
<keyword evidence="5" id="KW-0503">Monooxygenase</keyword>
<keyword evidence="9" id="KW-1185">Reference proteome</keyword>
<feature type="region of interest" description="Disordered" evidence="6">
    <location>
        <begin position="48"/>
        <end position="68"/>
    </location>
</feature>
<evidence type="ECO:0000256" key="5">
    <source>
        <dbReference type="ARBA" id="ARBA00023033"/>
    </source>
</evidence>
<dbReference type="Gene3D" id="3.50.50.60">
    <property type="entry name" value="FAD/NAD(P)-binding domain"/>
    <property type="match status" value="1"/>
</dbReference>
<dbReference type="Proteomes" id="UP000076154">
    <property type="component" value="Unassembled WGS sequence"/>
</dbReference>